<evidence type="ECO:0000256" key="1">
    <source>
        <dbReference type="ARBA" id="ARBA00022679"/>
    </source>
</evidence>
<name>A0A446CBS0_9BURK</name>
<protein>
    <submittedName>
        <fullName evidence="2">Acetyl-CoA:oxalate CoA-transferase</fullName>
        <ecNumber evidence="2">2.8.3.19</ecNumber>
    </submittedName>
</protein>
<dbReference type="Gene3D" id="3.40.50.10540">
    <property type="entry name" value="Crotonobetainyl-coa:carnitine coa-transferase, domain 1"/>
    <property type="match status" value="1"/>
</dbReference>
<dbReference type="InterPro" id="IPR044855">
    <property type="entry name" value="CoA-Trfase_III_dom3_sf"/>
</dbReference>
<dbReference type="InterPro" id="IPR050483">
    <property type="entry name" value="CoA-transferase_III_domain"/>
</dbReference>
<dbReference type="PANTHER" id="PTHR48207:SF3">
    <property type="entry name" value="SUCCINATE--HYDROXYMETHYLGLUTARATE COA-TRANSFERASE"/>
    <property type="match status" value="1"/>
</dbReference>
<dbReference type="Pfam" id="PF02515">
    <property type="entry name" value="CoA_transf_3"/>
    <property type="match status" value="1"/>
</dbReference>
<dbReference type="Gene3D" id="3.30.1540.10">
    <property type="entry name" value="formyl-coa transferase, domain 3"/>
    <property type="match status" value="1"/>
</dbReference>
<dbReference type="SUPFAM" id="SSF89796">
    <property type="entry name" value="CoA-transferase family III (CaiB/BaiF)"/>
    <property type="match status" value="1"/>
</dbReference>
<keyword evidence="1 2" id="KW-0808">Transferase</keyword>
<accession>A0A446CBS0</accession>
<evidence type="ECO:0000313" key="2">
    <source>
        <dbReference type="EMBL" id="SSW65307.1"/>
    </source>
</evidence>
<dbReference type="Proteomes" id="UP000289465">
    <property type="component" value="Unassembled WGS sequence"/>
</dbReference>
<evidence type="ECO:0000313" key="3">
    <source>
        <dbReference type="Proteomes" id="UP000289465"/>
    </source>
</evidence>
<dbReference type="PANTHER" id="PTHR48207">
    <property type="entry name" value="SUCCINATE--HYDROXYMETHYLGLUTARATE COA-TRANSFERASE"/>
    <property type="match status" value="1"/>
</dbReference>
<dbReference type="AlphaFoldDB" id="A0A446CBS0"/>
<gene>
    <name evidence="2" type="primary">yfdE_6</name>
    <name evidence="2" type="ORF">AVE30378_01468</name>
</gene>
<dbReference type="EC" id="2.8.3.19" evidence="2"/>
<sequence length="405" mass="43587">MNGEAAKKMSCAISKSALSGVVVLDVSRVLAGPFAAQMLGDHGAEVIKLESYDGDDTRGYGPPFVDGDAPYYVGLNRNKQDLAVDLSAPAGREVLFKLLERVDVLVENFKLSTWRKWGVDDPAALTRRFPRLIHCRVSGFGETGQLGGLPGYDAAVQALSGLMSINGDPALDPVRIGIPLVDTSTGMNAVIGVLLALYEREKSGQGQSIEVTLFDTALGMLHPHTSNALNGGKSARTGNGHPNIVPYDLYPTRSEKLFVAVGNDRQFARLCEVIGKPELATDERFRRNSDRVVNRDALRKELAGQLAGFDGQQLFQQLMALGVPCAPMLSVEQALAMEHTATRQMSASIGQYRVTGIPIKLERTPGALRLPPPAIGQHSQEVMQRFGFSDAEIHAAIEAGAVRQA</sequence>
<dbReference type="InterPro" id="IPR023606">
    <property type="entry name" value="CoA-Trfase_III_dom_1_sf"/>
</dbReference>
<reference evidence="2 3" key="1">
    <citation type="submission" date="2018-07" db="EMBL/GenBank/DDBJ databases">
        <authorList>
            <person name="Peeters C."/>
        </authorList>
    </citation>
    <scope>NUCLEOTIDE SEQUENCE [LARGE SCALE GENOMIC DNA]</scope>
    <source>
        <strain evidence="2 3">LMG 30378</strain>
    </source>
</reference>
<dbReference type="EMBL" id="UFQC01000006">
    <property type="protein sequence ID" value="SSW65307.1"/>
    <property type="molecule type" value="Genomic_DNA"/>
</dbReference>
<dbReference type="GO" id="GO:0008410">
    <property type="term" value="F:CoA-transferase activity"/>
    <property type="evidence" value="ECO:0007669"/>
    <property type="project" value="TreeGrafter"/>
</dbReference>
<organism evidence="2 3">
    <name type="scientific">Achromobacter veterisilvae</name>
    <dbReference type="NCBI Taxonomy" id="2069367"/>
    <lineage>
        <taxon>Bacteria</taxon>
        <taxon>Pseudomonadati</taxon>
        <taxon>Pseudomonadota</taxon>
        <taxon>Betaproteobacteria</taxon>
        <taxon>Burkholderiales</taxon>
        <taxon>Alcaligenaceae</taxon>
        <taxon>Achromobacter</taxon>
    </lineage>
</organism>
<dbReference type="InterPro" id="IPR003673">
    <property type="entry name" value="CoA-Trfase_fam_III"/>
</dbReference>
<proteinExistence type="predicted"/>